<dbReference type="PROSITE" id="PS51257">
    <property type="entry name" value="PROKAR_LIPOPROTEIN"/>
    <property type="match status" value="1"/>
</dbReference>
<dbReference type="OrthoDB" id="626665at2"/>
<dbReference type="EMBL" id="QTJU01000010">
    <property type="protein sequence ID" value="RFM26283.1"/>
    <property type="molecule type" value="Genomic_DNA"/>
</dbReference>
<dbReference type="AlphaFoldDB" id="A0A3E1NE81"/>
<comment type="caution">
    <text evidence="2">The sequence shown here is derived from an EMBL/GenBank/DDBJ whole genome shotgun (WGS) entry which is preliminary data.</text>
</comment>
<keyword evidence="3" id="KW-1185">Reference proteome</keyword>
<name>A0A3E1NE81_9BACT</name>
<dbReference type="Proteomes" id="UP000261284">
    <property type="component" value="Unassembled WGS sequence"/>
</dbReference>
<feature type="signal peptide" evidence="1">
    <location>
        <begin position="1"/>
        <end position="19"/>
    </location>
</feature>
<feature type="chain" id="PRO_5017582192" evidence="1">
    <location>
        <begin position="20"/>
        <end position="339"/>
    </location>
</feature>
<dbReference type="NCBIfam" id="TIGR03519">
    <property type="entry name" value="T9SS_PorP_fam"/>
    <property type="match status" value="1"/>
</dbReference>
<reference evidence="2 3" key="1">
    <citation type="submission" date="2018-08" db="EMBL/GenBank/DDBJ databases">
        <title>Chitinophagaceae sp. K23C18032701, a novel bacterium isolated from forest soil.</title>
        <authorList>
            <person name="Wang C."/>
        </authorList>
    </citation>
    <scope>NUCLEOTIDE SEQUENCE [LARGE SCALE GENOMIC DNA]</scope>
    <source>
        <strain evidence="2 3">K23C18032701</strain>
    </source>
</reference>
<dbReference type="Pfam" id="PF11751">
    <property type="entry name" value="PorP_SprF"/>
    <property type="match status" value="1"/>
</dbReference>
<evidence type="ECO:0000313" key="3">
    <source>
        <dbReference type="Proteomes" id="UP000261284"/>
    </source>
</evidence>
<proteinExistence type="predicted"/>
<sequence length="339" mass="37066">MKKWAITLTGSLLCSCLLAQQKPQYTQYVLNQYIINPALTGIENYTDLRVSHRRQWNGLNGAPVTTYFTVHGALNKKDYRTTATSFEMPGENPRGSAYWENYTAAEPHHGIGMQVINDKAGPIKTFTARATYAYHLGISPSTSIAAGMGIGVENTSLDAASINFGDLVADPAVNGKGYINAWHPDISAGVYLYAADYFIGLSAQQIVPQKISYSGNKATVIKDALVPHLFATAGYRFLLSDDINCTPSVMLKYVQPLPVQFEANIKLQYRSAAWVGASIRQRTGFAAMLGVNLSNTVNLGYSYDYTTSLLGTVSNGTHELMLGFLLGNRYDDGCPKNVW</sequence>
<organism evidence="2 3">
    <name type="scientific">Deminuibacter soli</name>
    <dbReference type="NCBI Taxonomy" id="2291815"/>
    <lineage>
        <taxon>Bacteria</taxon>
        <taxon>Pseudomonadati</taxon>
        <taxon>Bacteroidota</taxon>
        <taxon>Chitinophagia</taxon>
        <taxon>Chitinophagales</taxon>
        <taxon>Chitinophagaceae</taxon>
        <taxon>Deminuibacter</taxon>
    </lineage>
</organism>
<accession>A0A3E1NE81</accession>
<protein>
    <submittedName>
        <fullName evidence="2">Type IX secretion system membrane protein PorP/SprF</fullName>
    </submittedName>
</protein>
<dbReference type="RefSeq" id="WP_116849155.1">
    <property type="nucleotide sequence ID" value="NZ_QTJU01000010.1"/>
</dbReference>
<evidence type="ECO:0000313" key="2">
    <source>
        <dbReference type="EMBL" id="RFM26283.1"/>
    </source>
</evidence>
<keyword evidence="1" id="KW-0732">Signal</keyword>
<evidence type="ECO:0000256" key="1">
    <source>
        <dbReference type="SAM" id="SignalP"/>
    </source>
</evidence>
<gene>
    <name evidence="2" type="ORF">DXN05_20455</name>
</gene>
<dbReference type="InterPro" id="IPR019861">
    <property type="entry name" value="PorP/SprF_Bacteroidetes"/>
</dbReference>